<dbReference type="eggNOG" id="ENOG502S27S">
    <property type="taxonomic scope" value="Eukaryota"/>
</dbReference>
<proteinExistence type="predicted"/>
<evidence type="ECO:0000256" key="6">
    <source>
        <dbReference type="ARBA" id="ARBA00022989"/>
    </source>
</evidence>
<name>G0QVC7_ICHMU</name>
<reference evidence="9 10" key="1">
    <citation type="submission" date="2011-07" db="EMBL/GenBank/DDBJ databases">
        <authorList>
            <person name="Coyne R."/>
            <person name="Brami D."/>
            <person name="Johnson J."/>
            <person name="Hostetler J."/>
            <person name="Hannick L."/>
            <person name="Clark T."/>
            <person name="Cassidy-Hanley D."/>
            <person name="Inman J."/>
        </authorList>
    </citation>
    <scope>NUCLEOTIDE SEQUENCE [LARGE SCALE GENOMIC DNA]</scope>
    <source>
        <strain evidence="9 10">G5</strain>
    </source>
</reference>
<keyword evidence="2" id="KW-0813">Transport</keyword>
<dbReference type="Pfam" id="PF04143">
    <property type="entry name" value="Sulf_transp"/>
    <property type="match status" value="1"/>
</dbReference>
<comment type="subcellular location">
    <subcellularLocation>
        <location evidence="1">Cell inner membrane</location>
        <topology evidence="1">Multi-pass membrane protein</topology>
    </subcellularLocation>
</comment>
<accession>G0QVC7</accession>
<dbReference type="InParanoid" id="G0QVC7"/>
<dbReference type="InterPro" id="IPR007272">
    <property type="entry name" value="Sulf_transp_TsuA/YedE"/>
</dbReference>
<evidence type="ECO:0000256" key="2">
    <source>
        <dbReference type="ARBA" id="ARBA00022448"/>
    </source>
</evidence>
<feature type="transmembrane region" description="Helical" evidence="8">
    <location>
        <begin position="142"/>
        <end position="160"/>
    </location>
</feature>
<evidence type="ECO:0008006" key="11">
    <source>
        <dbReference type="Google" id="ProtNLM"/>
    </source>
</evidence>
<dbReference type="PANTHER" id="PTHR30574:SF1">
    <property type="entry name" value="SULPHUR TRANSPORT DOMAIN-CONTAINING PROTEIN"/>
    <property type="match status" value="1"/>
</dbReference>
<dbReference type="OrthoDB" id="10254418at2759"/>
<keyword evidence="10" id="KW-1185">Reference proteome</keyword>
<dbReference type="GO" id="GO:0005886">
    <property type="term" value="C:plasma membrane"/>
    <property type="evidence" value="ECO:0007669"/>
    <property type="project" value="UniProtKB-SubCell"/>
</dbReference>
<evidence type="ECO:0000313" key="10">
    <source>
        <dbReference type="Proteomes" id="UP000008983"/>
    </source>
</evidence>
<evidence type="ECO:0000256" key="7">
    <source>
        <dbReference type="ARBA" id="ARBA00023136"/>
    </source>
</evidence>
<protein>
    <recommendedName>
        <fullName evidence="11">Sulphur transport domain-containing protein</fullName>
    </recommendedName>
</protein>
<feature type="transmembrane region" description="Helical" evidence="8">
    <location>
        <begin position="180"/>
        <end position="198"/>
    </location>
</feature>
<feature type="transmembrane region" description="Helical" evidence="8">
    <location>
        <begin position="218"/>
        <end position="238"/>
    </location>
</feature>
<evidence type="ECO:0000313" key="9">
    <source>
        <dbReference type="EMBL" id="EGR30816.1"/>
    </source>
</evidence>
<evidence type="ECO:0000256" key="8">
    <source>
        <dbReference type="SAM" id="Phobius"/>
    </source>
</evidence>
<dbReference type="OMA" id="LHITICW"/>
<sequence length="284" mass="31582">MIQLSWADVILSSFGGLLISLSTSFHLLTKGRVTGFSVWYNTQIFDDPKLMISRLNYIGYGLSGFLVGLGTKLSNGCTSGHGVCGLPRFSIRSWVSVDQLLEILIGLLTGILFALGLGFGGMLRRSKINGFLSLQENWDPSLMFLLCFAVGGNMITFYFIQKKKKPLYSDRFYITTNKQIDLKLIMGSFIFGIGWGIGSLCPGPALALFSIFSIQISVVWICFLALGQLIVGFGDIYLKVIRQKIKIIGINDNVKKQQNQQFQANDIIAEDLIYQNTNNNEKTK</sequence>
<dbReference type="GeneID" id="14906952"/>
<feature type="transmembrane region" description="Helical" evidence="8">
    <location>
        <begin position="100"/>
        <end position="122"/>
    </location>
</feature>
<evidence type="ECO:0000256" key="1">
    <source>
        <dbReference type="ARBA" id="ARBA00004429"/>
    </source>
</evidence>
<keyword evidence="6 8" id="KW-1133">Transmembrane helix</keyword>
<keyword evidence="3" id="KW-1003">Cell membrane</keyword>
<dbReference type="Proteomes" id="UP000008983">
    <property type="component" value="Unassembled WGS sequence"/>
</dbReference>
<keyword evidence="7 8" id="KW-0472">Membrane</keyword>
<dbReference type="Pfam" id="PF20398">
    <property type="entry name" value="DUF6691"/>
    <property type="match status" value="1"/>
</dbReference>
<dbReference type="PANTHER" id="PTHR30574">
    <property type="entry name" value="INNER MEMBRANE PROTEIN YEDE"/>
    <property type="match status" value="1"/>
</dbReference>
<dbReference type="EMBL" id="GL983940">
    <property type="protein sequence ID" value="EGR30816.1"/>
    <property type="molecule type" value="Genomic_DNA"/>
</dbReference>
<dbReference type="RefSeq" id="XP_004032403.1">
    <property type="nucleotide sequence ID" value="XM_004032355.1"/>
</dbReference>
<dbReference type="AlphaFoldDB" id="G0QVC7"/>
<feature type="transmembrane region" description="Helical" evidence="8">
    <location>
        <begin position="6"/>
        <end position="28"/>
    </location>
</feature>
<evidence type="ECO:0000256" key="3">
    <source>
        <dbReference type="ARBA" id="ARBA00022475"/>
    </source>
</evidence>
<keyword evidence="4" id="KW-0997">Cell inner membrane</keyword>
<evidence type="ECO:0000256" key="4">
    <source>
        <dbReference type="ARBA" id="ARBA00022519"/>
    </source>
</evidence>
<gene>
    <name evidence="9" type="ORF">IMG5_122880</name>
</gene>
<keyword evidence="5 8" id="KW-0812">Transmembrane</keyword>
<organism evidence="9 10">
    <name type="scientific">Ichthyophthirius multifiliis</name>
    <name type="common">White spot disease agent</name>
    <name type="synonym">Ich</name>
    <dbReference type="NCBI Taxonomy" id="5932"/>
    <lineage>
        <taxon>Eukaryota</taxon>
        <taxon>Sar</taxon>
        <taxon>Alveolata</taxon>
        <taxon>Ciliophora</taxon>
        <taxon>Intramacronucleata</taxon>
        <taxon>Oligohymenophorea</taxon>
        <taxon>Hymenostomatida</taxon>
        <taxon>Ophryoglenina</taxon>
        <taxon>Ichthyophthirius</taxon>
    </lineage>
</organism>
<evidence type="ECO:0000256" key="5">
    <source>
        <dbReference type="ARBA" id="ARBA00022692"/>
    </source>
</evidence>
<dbReference type="InterPro" id="IPR046513">
    <property type="entry name" value="DUF6691"/>
</dbReference>